<reference evidence="2 3" key="1">
    <citation type="submission" date="2009-01" db="EMBL/GenBank/DDBJ databases">
        <authorList>
            <person name="Fulton L."/>
            <person name="Clifton S."/>
            <person name="Fulton B."/>
            <person name="Xu J."/>
            <person name="Minx P."/>
            <person name="Pepin K.H."/>
            <person name="Johnson M."/>
            <person name="Bhonagiri V."/>
            <person name="Nash W.E."/>
            <person name="Mardis E.R."/>
            <person name="Wilson R.K."/>
        </authorList>
    </citation>
    <scope>NUCLEOTIDE SEQUENCE [LARGE SCALE GENOMIC DNA]</scope>
    <source>
        <strain evidence="2 3">DSM 5476</strain>
    </source>
</reference>
<sequence>MVIIIFYAQLKKACGAKNTTISAVLKDLGIGVANGTYWKRGSSPSAELVVKLADYLDVSTDYLLKGDDLITASKLPQDAQLILKLYDSLDEKSKAKAEGFLAALADQDKS</sequence>
<dbReference type="PROSITE" id="PS50943">
    <property type="entry name" value="HTH_CROC1"/>
    <property type="match status" value="1"/>
</dbReference>
<accession>C0ECY1</accession>
<protein>
    <recommendedName>
        <fullName evidence="1">HTH cro/C1-type domain-containing protein</fullName>
    </recommendedName>
</protein>
<dbReference type="Proteomes" id="UP000003340">
    <property type="component" value="Unassembled WGS sequence"/>
</dbReference>
<reference evidence="2 3" key="2">
    <citation type="submission" date="2009-02" db="EMBL/GenBank/DDBJ databases">
        <title>Draft genome sequence of Clostridium methylpentosum (DSM 5476).</title>
        <authorList>
            <person name="Sudarsanam P."/>
            <person name="Ley R."/>
            <person name="Guruge J."/>
            <person name="Turnbaugh P.J."/>
            <person name="Mahowald M."/>
            <person name="Liep D."/>
            <person name="Gordon J."/>
        </authorList>
    </citation>
    <scope>NUCLEOTIDE SEQUENCE [LARGE SCALE GENOMIC DNA]</scope>
    <source>
        <strain evidence="2 3">DSM 5476</strain>
    </source>
</reference>
<keyword evidence="3" id="KW-1185">Reference proteome</keyword>
<dbReference type="InterPro" id="IPR010982">
    <property type="entry name" value="Lambda_DNA-bd_dom_sf"/>
</dbReference>
<dbReference type="EMBL" id="ACEC01000058">
    <property type="protein sequence ID" value="EEG30633.1"/>
    <property type="molecule type" value="Genomic_DNA"/>
</dbReference>
<name>C0ECY1_9FIRM</name>
<dbReference type="AlphaFoldDB" id="C0ECY1"/>
<comment type="caution">
    <text evidence="2">The sequence shown here is derived from an EMBL/GenBank/DDBJ whole genome shotgun (WGS) entry which is preliminary data.</text>
</comment>
<evidence type="ECO:0000313" key="2">
    <source>
        <dbReference type="EMBL" id="EEG30633.1"/>
    </source>
</evidence>
<feature type="domain" description="HTH cro/C1-type" evidence="1">
    <location>
        <begin position="42"/>
        <end position="63"/>
    </location>
</feature>
<gene>
    <name evidence="2" type="ORF">CLOSTMETH_01702</name>
</gene>
<dbReference type="InterPro" id="IPR001387">
    <property type="entry name" value="Cro/C1-type_HTH"/>
</dbReference>
<dbReference type="HOGENOM" id="CLU_066192_4_5_9"/>
<dbReference type="eggNOG" id="ENOG502ZMDI">
    <property type="taxonomic scope" value="Bacteria"/>
</dbReference>
<proteinExistence type="predicted"/>
<evidence type="ECO:0000313" key="3">
    <source>
        <dbReference type="Proteomes" id="UP000003340"/>
    </source>
</evidence>
<dbReference type="SUPFAM" id="SSF47413">
    <property type="entry name" value="lambda repressor-like DNA-binding domains"/>
    <property type="match status" value="1"/>
</dbReference>
<dbReference type="STRING" id="537013.CLOSTMETH_01702"/>
<dbReference type="Gene3D" id="1.10.260.40">
    <property type="entry name" value="lambda repressor-like DNA-binding domains"/>
    <property type="match status" value="1"/>
</dbReference>
<evidence type="ECO:0000259" key="1">
    <source>
        <dbReference type="PROSITE" id="PS50943"/>
    </source>
</evidence>
<organism evidence="2 3">
    <name type="scientific">[Clostridium] methylpentosum DSM 5476</name>
    <dbReference type="NCBI Taxonomy" id="537013"/>
    <lineage>
        <taxon>Bacteria</taxon>
        <taxon>Bacillati</taxon>
        <taxon>Bacillota</taxon>
        <taxon>Clostridia</taxon>
        <taxon>Eubacteriales</taxon>
        <taxon>Oscillospiraceae</taxon>
        <taxon>Oscillospiraceae incertae sedis</taxon>
    </lineage>
</organism>
<dbReference type="GO" id="GO:0003677">
    <property type="term" value="F:DNA binding"/>
    <property type="evidence" value="ECO:0007669"/>
    <property type="project" value="InterPro"/>
</dbReference>
<dbReference type="CDD" id="cd00093">
    <property type="entry name" value="HTH_XRE"/>
    <property type="match status" value="1"/>
</dbReference>